<comment type="similarity">
    <text evidence="1">Belongs to the ATP12 family.</text>
</comment>
<dbReference type="PANTHER" id="PTHR21013:SF10">
    <property type="entry name" value="ATP SYNTHASE MITOCHONDRIAL F1 COMPLEX ASSEMBLY FACTOR 2"/>
    <property type="match status" value="1"/>
</dbReference>
<dbReference type="InterPro" id="IPR023335">
    <property type="entry name" value="ATP12_ortho_dom_sf"/>
</dbReference>
<dbReference type="Proteomes" id="UP000027337">
    <property type="component" value="Unassembled WGS sequence"/>
</dbReference>
<organism evidence="4 5">
    <name type="scientific">Sulfitobacter mediterraneus</name>
    <dbReference type="NCBI Taxonomy" id="83219"/>
    <lineage>
        <taxon>Bacteria</taxon>
        <taxon>Pseudomonadati</taxon>
        <taxon>Pseudomonadota</taxon>
        <taxon>Alphaproteobacteria</taxon>
        <taxon>Rhodobacterales</taxon>
        <taxon>Roseobacteraceae</taxon>
        <taxon>Sulfitobacter</taxon>
    </lineage>
</organism>
<dbReference type="Pfam" id="PF07542">
    <property type="entry name" value="ATP12"/>
    <property type="match status" value="1"/>
</dbReference>
<dbReference type="Gene3D" id="3.30.2180.10">
    <property type="entry name" value="ATP12-like"/>
    <property type="match status" value="1"/>
</dbReference>
<dbReference type="eggNOG" id="COG5387">
    <property type="taxonomic scope" value="Bacteria"/>
</dbReference>
<keyword evidence="3" id="KW-0143">Chaperone</keyword>
<name>A0A061SJ40_9RHOB</name>
<comment type="caution">
    <text evidence="4">The sequence shown here is derived from an EMBL/GenBank/DDBJ whole genome shotgun (WGS) entry which is preliminary data.</text>
</comment>
<dbReference type="EMBL" id="JEMU01000021">
    <property type="protein sequence ID" value="KAJ01686.1"/>
    <property type="molecule type" value="Genomic_DNA"/>
</dbReference>
<sequence length="238" mass="26287">MSDWKAKRFWKEAQVTDHAEGGFAVLLDGRSIKTPAKRNLILPTRAMAQAVALEWDAQEGEINPETMPVTKTANAALDKVSIQHGEVADMLAAYGDSDLLCYRADTPEELVARQAAQWDPILDWAAETLGARLEPRTGVIHKPQDEHALAALSARTHALDAFKLAAFHDLVSLSGSLVLGFAAIEKLHDIGTLWDISRLDEIWQIEQWGVDDEAEALTSLKKSSFLHAERMFTLCCDV</sequence>
<reference evidence="4 5" key="1">
    <citation type="journal article" date="2014" name="Genome Announc.">
        <title>Draft Genome Sequences of Two Isolates of the Roseobacter Group, Sulfitobacter sp. Strains 3SOLIMAR09 and 1FIGIMAR09, from Harbors of Mallorca Island (Mediterranean Sea).</title>
        <authorList>
            <person name="Mas-Llado M."/>
            <person name="Pina-Villalonga J.M."/>
            <person name="Brunet-Galmes I."/>
            <person name="Nogales B."/>
            <person name="Bosch R."/>
        </authorList>
    </citation>
    <scope>NUCLEOTIDE SEQUENCE [LARGE SCALE GENOMIC DNA]</scope>
    <source>
        <strain evidence="4 5">1FIGIMAR09</strain>
    </source>
</reference>
<dbReference type="SUPFAM" id="SSF160909">
    <property type="entry name" value="ATP12-like"/>
    <property type="match status" value="1"/>
</dbReference>
<dbReference type="Gene3D" id="1.10.3580.10">
    <property type="entry name" value="ATP12 ATPase"/>
    <property type="match status" value="1"/>
</dbReference>
<proteinExistence type="inferred from homology"/>
<evidence type="ECO:0000313" key="5">
    <source>
        <dbReference type="Proteomes" id="UP000027337"/>
    </source>
</evidence>
<evidence type="ECO:0000256" key="1">
    <source>
        <dbReference type="ARBA" id="ARBA00008231"/>
    </source>
</evidence>
<dbReference type="PANTHER" id="PTHR21013">
    <property type="entry name" value="ATP SYNTHASE MITOCHONDRIAL F1 COMPLEX ASSEMBLY FACTOR 2/ATP12 PROTEIN, MITOCHONDRIAL PRECURSOR"/>
    <property type="match status" value="1"/>
</dbReference>
<dbReference type="InterPro" id="IPR011419">
    <property type="entry name" value="ATP12_ATP_synth-F1-assembly"/>
</dbReference>
<keyword evidence="5" id="KW-1185">Reference proteome</keyword>
<keyword evidence="2" id="KW-0809">Transit peptide</keyword>
<accession>A0A061SJ40</accession>
<evidence type="ECO:0000313" key="4">
    <source>
        <dbReference type="EMBL" id="KAJ01686.1"/>
    </source>
</evidence>
<dbReference type="InterPro" id="IPR042272">
    <property type="entry name" value="ATP12_ATP_synth-F1-assembly_N"/>
</dbReference>
<evidence type="ECO:0000256" key="3">
    <source>
        <dbReference type="ARBA" id="ARBA00023186"/>
    </source>
</evidence>
<dbReference type="STRING" id="83219.PM02_18050"/>
<dbReference type="RefSeq" id="WP_037911163.1">
    <property type="nucleotide sequence ID" value="NZ_JEMU01000021.1"/>
</dbReference>
<dbReference type="AlphaFoldDB" id="A0A061SJ40"/>
<dbReference type="GO" id="GO:0043461">
    <property type="term" value="P:proton-transporting ATP synthase complex assembly"/>
    <property type="evidence" value="ECO:0007669"/>
    <property type="project" value="InterPro"/>
</dbReference>
<gene>
    <name evidence="4" type="ORF">PM02_18050</name>
</gene>
<evidence type="ECO:0000256" key="2">
    <source>
        <dbReference type="ARBA" id="ARBA00022946"/>
    </source>
</evidence>
<protein>
    <submittedName>
        <fullName evidence="4">ATPase</fullName>
    </submittedName>
</protein>